<reference evidence="2 3" key="1">
    <citation type="submission" date="2018-02" db="EMBL/GenBank/DDBJ databases">
        <title>The genomes of Aspergillus section Nigri reveals drivers in fungal speciation.</title>
        <authorList>
            <consortium name="DOE Joint Genome Institute"/>
            <person name="Vesth T.C."/>
            <person name="Nybo J."/>
            <person name="Theobald S."/>
            <person name="Brandl J."/>
            <person name="Frisvad J.C."/>
            <person name="Nielsen K.F."/>
            <person name="Lyhne E.K."/>
            <person name="Kogle M.E."/>
            <person name="Kuo A."/>
            <person name="Riley R."/>
            <person name="Clum A."/>
            <person name="Nolan M."/>
            <person name="Lipzen A."/>
            <person name="Salamov A."/>
            <person name="Henrissat B."/>
            <person name="Wiebenga A."/>
            <person name="De vries R.P."/>
            <person name="Grigoriev I.V."/>
            <person name="Mortensen U.H."/>
            <person name="Andersen M.R."/>
            <person name="Baker S.E."/>
        </authorList>
    </citation>
    <scope>NUCLEOTIDE SEQUENCE [LARGE SCALE GENOMIC DNA]</scope>
    <source>
        <strain evidence="2 3">CBS 114.80</strain>
    </source>
</reference>
<evidence type="ECO:0000313" key="2">
    <source>
        <dbReference type="EMBL" id="PYI28015.1"/>
    </source>
</evidence>
<dbReference type="Proteomes" id="UP000248817">
    <property type="component" value="Unassembled WGS sequence"/>
</dbReference>
<dbReference type="AlphaFoldDB" id="A0A2V5HU63"/>
<name>A0A2V5HU63_9EURO</name>
<organism evidence="2 3">
    <name type="scientific">Aspergillus indologenus CBS 114.80</name>
    <dbReference type="NCBI Taxonomy" id="1450541"/>
    <lineage>
        <taxon>Eukaryota</taxon>
        <taxon>Fungi</taxon>
        <taxon>Dikarya</taxon>
        <taxon>Ascomycota</taxon>
        <taxon>Pezizomycotina</taxon>
        <taxon>Eurotiomycetes</taxon>
        <taxon>Eurotiomycetidae</taxon>
        <taxon>Eurotiales</taxon>
        <taxon>Aspergillaceae</taxon>
        <taxon>Aspergillus</taxon>
        <taxon>Aspergillus subgen. Circumdati</taxon>
    </lineage>
</organism>
<sequence length="60" mass="6305">MPCLSSEARGQIPELESKAPGIEATLTPSTSELPGQALLPKRLMHETVSSDVSSLPPDGF</sequence>
<keyword evidence="3" id="KW-1185">Reference proteome</keyword>
<evidence type="ECO:0000313" key="3">
    <source>
        <dbReference type="Proteomes" id="UP000248817"/>
    </source>
</evidence>
<proteinExistence type="predicted"/>
<gene>
    <name evidence="2" type="ORF">BP00DRAFT_428828</name>
</gene>
<protein>
    <submittedName>
        <fullName evidence="2">Uncharacterized protein</fullName>
    </submittedName>
</protein>
<dbReference type="EMBL" id="KZ825557">
    <property type="protein sequence ID" value="PYI28015.1"/>
    <property type="molecule type" value="Genomic_DNA"/>
</dbReference>
<feature type="region of interest" description="Disordered" evidence="1">
    <location>
        <begin position="1"/>
        <end position="34"/>
    </location>
</feature>
<accession>A0A2V5HU63</accession>
<evidence type="ECO:0000256" key="1">
    <source>
        <dbReference type="SAM" id="MobiDB-lite"/>
    </source>
</evidence>